<name>A0A8H6RU04_9PEZI</name>
<dbReference type="AlphaFoldDB" id="A0A8H6RU04"/>
<keyword evidence="3" id="KW-1185">Reference proteome</keyword>
<proteinExistence type="predicted"/>
<evidence type="ECO:0000256" key="1">
    <source>
        <dbReference type="SAM" id="MobiDB-lite"/>
    </source>
</evidence>
<gene>
    <name evidence="2" type="ORF">HII31_01770</name>
</gene>
<feature type="compositionally biased region" description="Acidic residues" evidence="1">
    <location>
        <begin position="599"/>
        <end position="609"/>
    </location>
</feature>
<comment type="caution">
    <text evidence="2">The sequence shown here is derived from an EMBL/GenBank/DDBJ whole genome shotgun (WGS) entry which is preliminary data.</text>
</comment>
<feature type="compositionally biased region" description="Acidic residues" evidence="1">
    <location>
        <begin position="158"/>
        <end position="177"/>
    </location>
</feature>
<feature type="compositionally biased region" description="Basic and acidic residues" evidence="1">
    <location>
        <begin position="556"/>
        <end position="569"/>
    </location>
</feature>
<organism evidence="2 3">
    <name type="scientific">Pseudocercospora fuligena</name>
    <dbReference type="NCBI Taxonomy" id="685502"/>
    <lineage>
        <taxon>Eukaryota</taxon>
        <taxon>Fungi</taxon>
        <taxon>Dikarya</taxon>
        <taxon>Ascomycota</taxon>
        <taxon>Pezizomycotina</taxon>
        <taxon>Dothideomycetes</taxon>
        <taxon>Dothideomycetidae</taxon>
        <taxon>Mycosphaerellales</taxon>
        <taxon>Mycosphaerellaceae</taxon>
        <taxon>Pseudocercospora</taxon>
    </lineage>
</organism>
<feature type="compositionally biased region" description="Gly residues" evidence="1">
    <location>
        <begin position="196"/>
        <end position="206"/>
    </location>
</feature>
<evidence type="ECO:0000313" key="3">
    <source>
        <dbReference type="Proteomes" id="UP000660729"/>
    </source>
</evidence>
<feature type="region of interest" description="Disordered" evidence="1">
    <location>
        <begin position="531"/>
        <end position="609"/>
    </location>
</feature>
<reference evidence="2" key="1">
    <citation type="submission" date="2020-04" db="EMBL/GenBank/DDBJ databases">
        <title>Draft genome resource of the tomato pathogen Pseudocercospora fuligena.</title>
        <authorList>
            <person name="Zaccaron A."/>
        </authorList>
    </citation>
    <scope>NUCLEOTIDE SEQUENCE</scope>
    <source>
        <strain evidence="2">PF001</strain>
    </source>
</reference>
<dbReference type="OrthoDB" id="10398453at2759"/>
<dbReference type="Proteomes" id="UP000660729">
    <property type="component" value="Unassembled WGS sequence"/>
</dbReference>
<dbReference type="EMBL" id="JABCIY010000022">
    <property type="protein sequence ID" value="KAF7196852.1"/>
    <property type="molecule type" value="Genomic_DNA"/>
</dbReference>
<feature type="compositionally biased region" description="Basic and acidic residues" evidence="1">
    <location>
        <begin position="147"/>
        <end position="157"/>
    </location>
</feature>
<sequence length="609" mass="68630">MTILHLRLCPQRHPDMQSNPGRVNLDEYDFTSESPEMWQAFLLNVATQVRASDLGEPTIHEPGQCGDLLHTRDTLQQLKSEYLGAVDTEDIYLVHFEQAPQAVASGDATTKADVEVNQKVDEDRSESDSDEIILPNLKKAANKSSRIKRDARSQARAEDEDECNQDEETDEPLENVEESSRAGDNEEDEEIDESSGNGGQSLGGGAAIEEEETSDDEGKPDLTQSDDGNPLIRLGIWLNHDDAQPTLDGNITMDIVLVAKIMSENEIKYYSVPSWFVNGISIGHFELGKIVQDKDIALMASWCTRDDAFAGQNTPKKIRQRLLQFLHNANTKEVSLDDYNHMEDEEVDDNLLIQPPRAPETMDGPFPAASTAKGKATKVIKGERQQNDEDVDIVVYFVDNVSEDGLPLDLNRQLHLKPEESFANFDKWLLNGQGDYEGIRKGLYNEADRGGWDHNIEYEVFVLPQRPKKEGRMWNWKKQPTRTLASFLNGSMEEEYGRKLYIEVHLNVHRDAVKMNEEREKRWKRDPKFRRRVNKFSEQSRGVSGRKGLATKTGSKKTETKKSQEDLPAKKGVARKKTSASGEGRGTKTKANGKKAGVDEDESEHSDEL</sequence>
<feature type="region of interest" description="Disordered" evidence="1">
    <location>
        <begin position="119"/>
        <end position="227"/>
    </location>
</feature>
<accession>A0A8H6RU04</accession>
<protein>
    <submittedName>
        <fullName evidence="2">Uncharacterized protein</fullName>
    </submittedName>
</protein>
<evidence type="ECO:0000313" key="2">
    <source>
        <dbReference type="EMBL" id="KAF7196852.1"/>
    </source>
</evidence>